<proteinExistence type="predicted"/>
<evidence type="ECO:0000256" key="1">
    <source>
        <dbReference type="ARBA" id="ARBA00022679"/>
    </source>
</evidence>
<dbReference type="AlphaFoldDB" id="A0A9D2RPK8"/>
<dbReference type="GO" id="GO:0016020">
    <property type="term" value="C:membrane"/>
    <property type="evidence" value="ECO:0007669"/>
    <property type="project" value="InterPro"/>
</dbReference>
<dbReference type="InterPro" id="IPR003594">
    <property type="entry name" value="HATPase_dom"/>
</dbReference>
<dbReference type="InterPro" id="IPR011712">
    <property type="entry name" value="Sig_transdc_His_kin_sub3_dim/P"/>
</dbReference>
<evidence type="ECO:0000259" key="4">
    <source>
        <dbReference type="SMART" id="SM00387"/>
    </source>
</evidence>
<dbReference type="InterPro" id="IPR029016">
    <property type="entry name" value="GAF-like_dom_sf"/>
</dbReference>
<reference evidence="5" key="1">
    <citation type="journal article" date="2021" name="PeerJ">
        <title>Extensive microbial diversity within the chicken gut microbiome revealed by metagenomics and culture.</title>
        <authorList>
            <person name="Gilroy R."/>
            <person name="Ravi A."/>
            <person name="Getino M."/>
            <person name="Pursley I."/>
            <person name="Horton D.L."/>
            <person name="Alikhan N.F."/>
            <person name="Baker D."/>
            <person name="Gharbi K."/>
            <person name="Hall N."/>
            <person name="Watson M."/>
            <person name="Adriaenssens E.M."/>
            <person name="Foster-Nyarko E."/>
            <person name="Jarju S."/>
            <person name="Secka A."/>
            <person name="Antonio M."/>
            <person name="Oren A."/>
            <person name="Chaudhuri R.R."/>
            <person name="La Ragione R."/>
            <person name="Hildebrand F."/>
            <person name="Pallen M.J."/>
        </authorList>
    </citation>
    <scope>NUCLEOTIDE SEQUENCE</scope>
    <source>
        <strain evidence="5">ChiHjej13B12-24818</strain>
    </source>
</reference>
<keyword evidence="5" id="KW-0067">ATP-binding</keyword>
<evidence type="ECO:0000256" key="3">
    <source>
        <dbReference type="ARBA" id="ARBA00023012"/>
    </source>
</evidence>
<protein>
    <submittedName>
        <fullName evidence="5">ATP-binding protein</fullName>
    </submittedName>
</protein>
<name>A0A9D2RPK8_9MICO</name>
<evidence type="ECO:0000313" key="6">
    <source>
        <dbReference type="Proteomes" id="UP000823823"/>
    </source>
</evidence>
<evidence type="ECO:0000256" key="2">
    <source>
        <dbReference type="ARBA" id="ARBA00022777"/>
    </source>
</evidence>
<reference evidence="5" key="2">
    <citation type="submission" date="2021-04" db="EMBL/GenBank/DDBJ databases">
        <authorList>
            <person name="Gilroy R."/>
        </authorList>
    </citation>
    <scope>NUCLEOTIDE SEQUENCE</scope>
    <source>
        <strain evidence="5">ChiHjej13B12-24818</strain>
    </source>
</reference>
<keyword evidence="1" id="KW-0808">Transferase</keyword>
<keyword evidence="2" id="KW-0418">Kinase</keyword>
<dbReference type="Pfam" id="PF13581">
    <property type="entry name" value="HATPase_c_2"/>
    <property type="match status" value="1"/>
</dbReference>
<evidence type="ECO:0000313" key="5">
    <source>
        <dbReference type="EMBL" id="HJB11033.1"/>
    </source>
</evidence>
<dbReference type="Gene3D" id="3.30.450.40">
    <property type="match status" value="1"/>
</dbReference>
<dbReference type="SUPFAM" id="SSF55874">
    <property type="entry name" value="ATPase domain of HSP90 chaperone/DNA topoisomerase II/histidine kinase"/>
    <property type="match status" value="1"/>
</dbReference>
<dbReference type="Gene3D" id="3.30.565.10">
    <property type="entry name" value="Histidine kinase-like ATPase, C-terminal domain"/>
    <property type="match status" value="1"/>
</dbReference>
<comment type="caution">
    <text evidence="5">The sequence shown here is derived from an EMBL/GenBank/DDBJ whole genome shotgun (WGS) entry which is preliminary data.</text>
</comment>
<dbReference type="PANTHER" id="PTHR24421:SF56">
    <property type="entry name" value="OXYGEN SENSOR HISTIDINE KINASE RESPONSE REGULATOR DOST"/>
    <property type="match status" value="1"/>
</dbReference>
<dbReference type="PANTHER" id="PTHR24421">
    <property type="entry name" value="NITRATE/NITRITE SENSOR PROTEIN NARX-RELATED"/>
    <property type="match status" value="1"/>
</dbReference>
<sequence length="389" mass="40958">MTSLPHGPTPPARADRPRIQDLAGAVLAGADTEELLDLLVGSARTDLAVRTAALVMPLDAETWVHEIVDGPDAPQLLGASIDPHSALGRALSDADAEAIEAIGALDLGSGPGEDTADHRRALFAVIDAASHGNGCLGVLSDPGSEQPFTPADRERLDSLAGLIALTLRGPTVEDCTEVDDERSRIARDLHDLAIQELFAVGMELEGLTDALATPDEPPSNARIRAAVTSSVQGVENAVAQIRQIVQSLRRERIEATLSERLRHEVGLATSGLGFVPALRLPPHPAEMDAELPPEVAEDVVAVVREGLANAARHAHASAVAISVSVFSEGVDRVVQVNISDNGKGIDPTVTRRSGLANMSSRARRHSGWVDAFNLDPGTMISWRVTLPPA</sequence>
<dbReference type="InterPro" id="IPR050482">
    <property type="entry name" value="Sensor_HK_TwoCompSys"/>
</dbReference>
<dbReference type="SMART" id="SM00387">
    <property type="entry name" value="HATPase_c"/>
    <property type="match status" value="1"/>
</dbReference>
<dbReference type="GO" id="GO:0046983">
    <property type="term" value="F:protein dimerization activity"/>
    <property type="evidence" value="ECO:0007669"/>
    <property type="project" value="InterPro"/>
</dbReference>
<dbReference type="EMBL" id="DWZH01000087">
    <property type="protein sequence ID" value="HJB11033.1"/>
    <property type="molecule type" value="Genomic_DNA"/>
</dbReference>
<dbReference type="Gene3D" id="1.20.5.1930">
    <property type="match status" value="1"/>
</dbReference>
<accession>A0A9D2RPK8</accession>
<organism evidence="5 6">
    <name type="scientific">Candidatus Brachybacterium merdavium</name>
    <dbReference type="NCBI Taxonomy" id="2838513"/>
    <lineage>
        <taxon>Bacteria</taxon>
        <taxon>Bacillati</taxon>
        <taxon>Actinomycetota</taxon>
        <taxon>Actinomycetes</taxon>
        <taxon>Micrococcales</taxon>
        <taxon>Dermabacteraceae</taxon>
        <taxon>Brachybacterium</taxon>
    </lineage>
</organism>
<keyword evidence="5" id="KW-0547">Nucleotide-binding</keyword>
<dbReference type="GO" id="GO:0005524">
    <property type="term" value="F:ATP binding"/>
    <property type="evidence" value="ECO:0007669"/>
    <property type="project" value="UniProtKB-KW"/>
</dbReference>
<keyword evidence="3" id="KW-0902">Two-component regulatory system</keyword>
<dbReference type="InterPro" id="IPR036890">
    <property type="entry name" value="HATPase_C_sf"/>
</dbReference>
<dbReference type="Pfam" id="PF07730">
    <property type="entry name" value="HisKA_3"/>
    <property type="match status" value="1"/>
</dbReference>
<dbReference type="GO" id="GO:0000155">
    <property type="term" value="F:phosphorelay sensor kinase activity"/>
    <property type="evidence" value="ECO:0007669"/>
    <property type="project" value="InterPro"/>
</dbReference>
<gene>
    <name evidence="5" type="ORF">H9786_10985</name>
</gene>
<dbReference type="Proteomes" id="UP000823823">
    <property type="component" value="Unassembled WGS sequence"/>
</dbReference>
<feature type="domain" description="Histidine kinase/HSP90-like ATPase" evidence="4">
    <location>
        <begin position="294"/>
        <end position="388"/>
    </location>
</feature>